<gene>
    <name evidence="1" type="ORF">AWU65_03485</name>
</gene>
<dbReference type="InterPro" id="IPR010982">
    <property type="entry name" value="Lambda_DNA-bd_dom_sf"/>
</dbReference>
<keyword evidence="2" id="KW-1185">Reference proteome</keyword>
<comment type="caution">
    <text evidence="1">The sequence shown here is derived from an EMBL/GenBank/DDBJ whole genome shotgun (WGS) entry which is preliminary data.</text>
</comment>
<dbReference type="InterPro" id="IPR001387">
    <property type="entry name" value="Cro/C1-type_HTH"/>
</dbReference>
<accession>A0A163GN97</accession>
<dbReference type="Proteomes" id="UP000076796">
    <property type="component" value="Unassembled WGS sequence"/>
</dbReference>
<dbReference type="AlphaFoldDB" id="A0A163GN97"/>
<name>A0A163GN97_9BACL</name>
<sequence length="74" mass="8733">MIVESPAEKLKIIRLRKGWTQEDLVGEIKKRNDKLRVYQVMISRYEKSKEEPHPEIKKAINEVLGESIWEVGEL</sequence>
<dbReference type="SUPFAM" id="SSF47413">
    <property type="entry name" value="lambda repressor-like DNA-binding domains"/>
    <property type="match status" value="1"/>
</dbReference>
<dbReference type="EMBL" id="LWMH01000001">
    <property type="protein sequence ID" value="KZS45057.1"/>
    <property type="molecule type" value="Genomic_DNA"/>
</dbReference>
<evidence type="ECO:0008006" key="3">
    <source>
        <dbReference type="Google" id="ProtNLM"/>
    </source>
</evidence>
<reference evidence="1" key="1">
    <citation type="journal article" date="2016" name="Genome Announc.">
        <title>Draft genomes of two strains of Paenibacillus glucanolyticus with capability to degrade lignocellulose.</title>
        <authorList>
            <person name="Mathews S.L."/>
            <person name="Pawlak J."/>
            <person name="Grunden A.M."/>
        </authorList>
    </citation>
    <scope>NUCLEOTIDE SEQUENCE [LARGE SCALE GENOMIC DNA]</scope>
    <source>
        <strain evidence="1">SLM1</strain>
    </source>
</reference>
<dbReference type="CDD" id="cd00093">
    <property type="entry name" value="HTH_XRE"/>
    <property type="match status" value="1"/>
</dbReference>
<dbReference type="Gene3D" id="1.10.260.40">
    <property type="entry name" value="lambda repressor-like DNA-binding domains"/>
    <property type="match status" value="1"/>
</dbReference>
<dbReference type="GO" id="GO:0003677">
    <property type="term" value="F:DNA binding"/>
    <property type="evidence" value="ECO:0007669"/>
    <property type="project" value="InterPro"/>
</dbReference>
<organism evidence="1 2">
    <name type="scientific">Paenibacillus glucanolyticus</name>
    <dbReference type="NCBI Taxonomy" id="59843"/>
    <lineage>
        <taxon>Bacteria</taxon>
        <taxon>Bacillati</taxon>
        <taxon>Bacillota</taxon>
        <taxon>Bacilli</taxon>
        <taxon>Bacillales</taxon>
        <taxon>Paenibacillaceae</taxon>
        <taxon>Paenibacillus</taxon>
    </lineage>
</organism>
<proteinExistence type="predicted"/>
<evidence type="ECO:0000313" key="1">
    <source>
        <dbReference type="EMBL" id="KZS45057.1"/>
    </source>
</evidence>
<evidence type="ECO:0000313" key="2">
    <source>
        <dbReference type="Proteomes" id="UP000076796"/>
    </source>
</evidence>
<dbReference type="RefSeq" id="WP_063477562.1">
    <property type="nucleotide sequence ID" value="NZ_JBCMWP010000019.1"/>
</dbReference>
<protein>
    <recommendedName>
        <fullName evidence="3">HTH cro/C1-type domain-containing protein</fullName>
    </recommendedName>
</protein>